<protein>
    <submittedName>
        <fullName evidence="1">Uncharacterized protein</fullName>
    </submittedName>
</protein>
<proteinExistence type="predicted"/>
<evidence type="ECO:0000313" key="2">
    <source>
        <dbReference type="Proteomes" id="UP001156905"/>
    </source>
</evidence>
<keyword evidence="2" id="KW-1185">Reference proteome</keyword>
<name>A0ABQ6B5Z7_9BRAD</name>
<organism evidence="1 2">
    <name type="scientific">Bradyrhizobium iriomotense</name>
    <dbReference type="NCBI Taxonomy" id="441950"/>
    <lineage>
        <taxon>Bacteria</taxon>
        <taxon>Pseudomonadati</taxon>
        <taxon>Pseudomonadota</taxon>
        <taxon>Alphaproteobacteria</taxon>
        <taxon>Hyphomicrobiales</taxon>
        <taxon>Nitrobacteraceae</taxon>
        <taxon>Bradyrhizobium</taxon>
    </lineage>
</organism>
<dbReference type="EMBL" id="BSOW01000017">
    <property type="protein sequence ID" value="GLR88026.1"/>
    <property type="molecule type" value="Genomic_DNA"/>
</dbReference>
<dbReference type="RefSeq" id="WP_284269207.1">
    <property type="nucleotide sequence ID" value="NZ_BSOW01000017.1"/>
</dbReference>
<gene>
    <name evidence="1" type="ORF">GCM10007857_47380</name>
</gene>
<sequence>MAQHALGGIAADLSAEGRDVSEAESTFDRLLRAYFARLMIGEFPAMGDVSHSFELPLADRSASGFAHRQDLFDPNNRYNLRSDWPGPPAQQVGSDAALVVFPRWFI</sequence>
<dbReference type="Proteomes" id="UP001156905">
    <property type="component" value="Unassembled WGS sequence"/>
</dbReference>
<comment type="caution">
    <text evidence="1">The sequence shown here is derived from an EMBL/GenBank/DDBJ whole genome shotgun (WGS) entry which is preliminary data.</text>
</comment>
<accession>A0ABQ6B5Z7</accession>
<evidence type="ECO:0000313" key="1">
    <source>
        <dbReference type="EMBL" id="GLR88026.1"/>
    </source>
</evidence>
<reference evidence="2" key="1">
    <citation type="journal article" date="2019" name="Int. J. Syst. Evol. Microbiol.">
        <title>The Global Catalogue of Microorganisms (GCM) 10K type strain sequencing project: providing services to taxonomists for standard genome sequencing and annotation.</title>
        <authorList>
            <consortium name="The Broad Institute Genomics Platform"/>
            <consortium name="The Broad Institute Genome Sequencing Center for Infectious Disease"/>
            <person name="Wu L."/>
            <person name="Ma J."/>
        </authorList>
    </citation>
    <scope>NUCLEOTIDE SEQUENCE [LARGE SCALE GENOMIC DNA]</scope>
    <source>
        <strain evidence="2">NBRC 102520</strain>
    </source>
</reference>